<dbReference type="PANTHER" id="PTHR24148:SF64">
    <property type="entry name" value="HETEROKARYON INCOMPATIBILITY DOMAIN-CONTAINING PROTEIN"/>
    <property type="match status" value="1"/>
</dbReference>
<feature type="domain" description="Heterokaryon incompatibility" evidence="1">
    <location>
        <begin position="55"/>
        <end position="239"/>
    </location>
</feature>
<dbReference type="Pfam" id="PF06985">
    <property type="entry name" value="HET"/>
    <property type="match status" value="1"/>
</dbReference>
<sequence>MLLSPVSARRSPEDVEYPGKPLSPGCIRLIRLLPGSWTEPIKCELFEVSLAIAKYHALSYVWGSKNVTRQIFLERRAFPVTVNLEGALRHLRERYKEQHDGLVLWVDALCINQKDIEERTSQVQLMGTIYTQCDQVIVYLGDRLQGSADPNVPPLVITFDEKGYTQDFPPKHHSEVDVYRVFNLFRELATTLHPGSSSDLNMTMMGKDENEQSNLFEALRRMMQPPFTPWWSRIWVIQEVTMKREVFIVYGTISVPIQLLASAARTYMTHSSSCCATFFSKLPKDQAKVLDDCCSRILGIDELRTVQEIRKTEWGADDATFSERSPLLDLLRKFRDRRASDPRDKVYALLSMARKSQSRPRMVPDYSLTEAEVFCRATLECIYDVRTLSVFSIDLGRKFRDDLPSWVPDWSAPGSLTYQVRAEIAELYDACPSMGVADEKSVLRTETGTLEVKGSIFDVIHRTEEIMWGGDVVSIYRNTLSRWWTALQDVNLAGRSLKNAYYEVICAGASCEPGPKTIVRRMFPRDDPTFATWPSVSSMSPFQDIPASDTGQPKEKIGYEPEALEAYKDMLKIWRDKVVLDSWLFGDGNLKSELVMAQSCSGNVVDNKSIFRYLLAYAPYPDLQVRNFVEDLGSLREDAPWELFFECMRRQLKKDRMDIWHASVFDNSIMAATLGRRLIIGRKYIGLGPADAKVGDKLFLLVGGKTPFVLRTKNFRAKPPEYEIVGDSFIWDGMDGQIARDQGRNWRTISLV</sequence>
<proteinExistence type="predicted"/>
<protein>
    <submittedName>
        <fullName evidence="2">HET-domain-containing protein</fullName>
    </submittedName>
</protein>
<dbReference type="PANTHER" id="PTHR24148">
    <property type="entry name" value="ANKYRIN REPEAT DOMAIN-CONTAINING PROTEIN 39 HOMOLOG-RELATED"/>
    <property type="match status" value="1"/>
</dbReference>
<dbReference type="EMBL" id="MU006218">
    <property type="protein sequence ID" value="KAF2831779.1"/>
    <property type="molecule type" value="Genomic_DNA"/>
</dbReference>
<reference evidence="2" key="1">
    <citation type="journal article" date="2020" name="Stud. Mycol.">
        <title>101 Dothideomycetes genomes: a test case for predicting lifestyles and emergence of pathogens.</title>
        <authorList>
            <person name="Haridas S."/>
            <person name="Albert R."/>
            <person name="Binder M."/>
            <person name="Bloem J."/>
            <person name="Labutti K."/>
            <person name="Salamov A."/>
            <person name="Andreopoulos B."/>
            <person name="Baker S."/>
            <person name="Barry K."/>
            <person name="Bills G."/>
            <person name="Bluhm B."/>
            <person name="Cannon C."/>
            <person name="Castanera R."/>
            <person name="Culley D."/>
            <person name="Daum C."/>
            <person name="Ezra D."/>
            <person name="Gonzalez J."/>
            <person name="Henrissat B."/>
            <person name="Kuo A."/>
            <person name="Liang C."/>
            <person name="Lipzen A."/>
            <person name="Lutzoni F."/>
            <person name="Magnuson J."/>
            <person name="Mondo S."/>
            <person name="Nolan M."/>
            <person name="Ohm R."/>
            <person name="Pangilinan J."/>
            <person name="Park H.-J."/>
            <person name="Ramirez L."/>
            <person name="Alfaro M."/>
            <person name="Sun H."/>
            <person name="Tritt A."/>
            <person name="Yoshinaga Y."/>
            <person name="Zwiers L.-H."/>
            <person name="Turgeon B."/>
            <person name="Goodwin S."/>
            <person name="Spatafora J."/>
            <person name="Crous P."/>
            <person name="Grigoriev I."/>
        </authorList>
    </citation>
    <scope>NUCLEOTIDE SEQUENCE</scope>
    <source>
        <strain evidence="2">CBS 113818</strain>
    </source>
</reference>
<organism evidence="2 3">
    <name type="scientific">Ophiobolus disseminans</name>
    <dbReference type="NCBI Taxonomy" id="1469910"/>
    <lineage>
        <taxon>Eukaryota</taxon>
        <taxon>Fungi</taxon>
        <taxon>Dikarya</taxon>
        <taxon>Ascomycota</taxon>
        <taxon>Pezizomycotina</taxon>
        <taxon>Dothideomycetes</taxon>
        <taxon>Pleosporomycetidae</taxon>
        <taxon>Pleosporales</taxon>
        <taxon>Pleosporineae</taxon>
        <taxon>Phaeosphaeriaceae</taxon>
        <taxon>Ophiobolus</taxon>
    </lineage>
</organism>
<accession>A0A6A7AGI1</accession>
<keyword evidence="3" id="KW-1185">Reference proteome</keyword>
<dbReference type="Pfam" id="PF26639">
    <property type="entry name" value="Het-6_barrel"/>
    <property type="match status" value="1"/>
</dbReference>
<dbReference type="InterPro" id="IPR010730">
    <property type="entry name" value="HET"/>
</dbReference>
<evidence type="ECO:0000259" key="1">
    <source>
        <dbReference type="Pfam" id="PF06985"/>
    </source>
</evidence>
<dbReference type="Proteomes" id="UP000799424">
    <property type="component" value="Unassembled WGS sequence"/>
</dbReference>
<name>A0A6A7AGI1_9PLEO</name>
<evidence type="ECO:0000313" key="3">
    <source>
        <dbReference type="Proteomes" id="UP000799424"/>
    </source>
</evidence>
<dbReference type="OrthoDB" id="3557394at2759"/>
<evidence type="ECO:0000313" key="2">
    <source>
        <dbReference type="EMBL" id="KAF2831779.1"/>
    </source>
</evidence>
<dbReference type="InterPro" id="IPR052895">
    <property type="entry name" value="HetReg/Transcr_Mod"/>
</dbReference>
<dbReference type="AlphaFoldDB" id="A0A6A7AGI1"/>
<gene>
    <name evidence="2" type="ORF">CC86DRAFT_315364</name>
</gene>